<proteinExistence type="inferred from homology"/>
<dbReference type="OrthoDB" id="9770544at2"/>
<evidence type="ECO:0000256" key="3">
    <source>
        <dbReference type="ARBA" id="ARBA00022833"/>
    </source>
</evidence>
<dbReference type="InterPro" id="IPR002328">
    <property type="entry name" value="ADH_Zn_CS"/>
</dbReference>
<keyword evidence="2 6" id="KW-0479">Metal-binding</keyword>
<dbReference type="GO" id="GO:0005829">
    <property type="term" value="C:cytosol"/>
    <property type="evidence" value="ECO:0007669"/>
    <property type="project" value="TreeGrafter"/>
</dbReference>
<dbReference type="CDD" id="cd08279">
    <property type="entry name" value="Zn_ADH_class_III"/>
    <property type="match status" value="1"/>
</dbReference>
<dbReference type="Gene3D" id="3.90.180.10">
    <property type="entry name" value="Medium-chain alcohol dehydrogenases, catalytic domain"/>
    <property type="match status" value="1"/>
</dbReference>
<dbReference type="EMBL" id="AGFM01000054">
    <property type="protein sequence ID" value="EHJ59819.1"/>
    <property type="molecule type" value="Genomic_DNA"/>
</dbReference>
<sequence>MKAAVLRDFSRGLEIENLSVDKPKAHEVLVRVAASGLCHSDLHILGGDIPFPLPTILGHEVSGIVEQVGTEVRTVKPGDHVVVSFTFHCGHCAECHTGHAYRCAPPEQLRGAQEPPRLSDGAAGLGQFCSIGGFAEQVLVHESGCIPINRDMPLDRACLLACGVSTGFGAAANTAGVRPGETVAVIGCGGVGLPAISGAFSCGAGRVIAVDRIAGKLDLARRFGATDTVDASSGDVIEQVMALTGGRGVDHAIECIGRPSTMEQAFAMLARGGTATICGAGSPGEHISIPSLSFIREKKIQGSLLGSIRPSVDIPSFVELYLQGRLPLDELISQRLSLAEINKGFDDLRSGEVARSIIVFDH</sequence>
<dbReference type="Proteomes" id="UP000004030">
    <property type="component" value="Unassembled WGS sequence"/>
</dbReference>
<dbReference type="InterPro" id="IPR020843">
    <property type="entry name" value="ER"/>
</dbReference>
<keyword evidence="4" id="KW-0560">Oxidoreductase</keyword>
<reference evidence="8 9" key="1">
    <citation type="journal article" date="2012" name="J. Bacteriol.">
        <title>Genome sequence of benzo(a)pyrene-degrading bacterium Novosphingobium pentaromativorans US6-1.</title>
        <authorList>
            <person name="Luo Y.R."/>
            <person name="Kang S.G."/>
            <person name="Kim S.J."/>
            <person name="Kim M.R."/>
            <person name="Li N."/>
            <person name="Lee J.H."/>
            <person name="Kwon K.K."/>
        </authorList>
    </citation>
    <scope>NUCLEOTIDE SEQUENCE [LARGE SCALE GENOMIC DNA]</scope>
    <source>
        <strain evidence="8 9">US6-1</strain>
    </source>
</reference>
<dbReference type="SUPFAM" id="SSF50129">
    <property type="entry name" value="GroES-like"/>
    <property type="match status" value="2"/>
</dbReference>
<keyword evidence="5" id="KW-0520">NAD</keyword>
<dbReference type="GO" id="GO:0051903">
    <property type="term" value="F:S-(hydroxymethyl)glutathione dehydrogenase [NAD(P)+] activity"/>
    <property type="evidence" value="ECO:0007669"/>
    <property type="project" value="TreeGrafter"/>
</dbReference>
<protein>
    <submittedName>
        <fullName evidence="8">Alcohol dehydrogenase zinc-binding domain protein</fullName>
    </submittedName>
</protein>
<dbReference type="eggNOG" id="COG1062">
    <property type="taxonomic scope" value="Bacteria"/>
</dbReference>
<dbReference type="InterPro" id="IPR036291">
    <property type="entry name" value="NAD(P)-bd_dom_sf"/>
</dbReference>
<evidence type="ECO:0000259" key="7">
    <source>
        <dbReference type="SMART" id="SM00829"/>
    </source>
</evidence>
<dbReference type="SUPFAM" id="SSF51735">
    <property type="entry name" value="NAD(P)-binding Rossmann-fold domains"/>
    <property type="match status" value="1"/>
</dbReference>
<dbReference type="RefSeq" id="WP_007014309.1">
    <property type="nucleotide sequence ID" value="NZ_AGFM01000054.1"/>
</dbReference>
<dbReference type="Gene3D" id="3.40.50.720">
    <property type="entry name" value="NAD(P)-binding Rossmann-like Domain"/>
    <property type="match status" value="1"/>
</dbReference>
<dbReference type="GO" id="GO:0008270">
    <property type="term" value="F:zinc ion binding"/>
    <property type="evidence" value="ECO:0007669"/>
    <property type="project" value="InterPro"/>
</dbReference>
<dbReference type="PROSITE" id="PS00059">
    <property type="entry name" value="ADH_ZINC"/>
    <property type="match status" value="1"/>
</dbReference>
<comment type="caution">
    <text evidence="8">The sequence shown here is derived from an EMBL/GenBank/DDBJ whole genome shotgun (WGS) entry which is preliminary data.</text>
</comment>
<evidence type="ECO:0000313" key="9">
    <source>
        <dbReference type="Proteomes" id="UP000004030"/>
    </source>
</evidence>
<dbReference type="PANTHER" id="PTHR43880">
    <property type="entry name" value="ALCOHOL DEHYDROGENASE"/>
    <property type="match status" value="1"/>
</dbReference>
<keyword evidence="9" id="KW-1185">Reference proteome</keyword>
<keyword evidence="3 6" id="KW-0862">Zinc</keyword>
<evidence type="ECO:0000256" key="5">
    <source>
        <dbReference type="ARBA" id="ARBA00023027"/>
    </source>
</evidence>
<dbReference type="KEGG" id="npn:JI59_21975"/>
<dbReference type="InterPro" id="IPR013154">
    <property type="entry name" value="ADH-like_N"/>
</dbReference>
<evidence type="ECO:0000256" key="6">
    <source>
        <dbReference type="RuleBase" id="RU361277"/>
    </source>
</evidence>
<feature type="domain" description="Enoyl reductase (ER)" evidence="7">
    <location>
        <begin position="12"/>
        <end position="360"/>
    </location>
</feature>
<comment type="cofactor">
    <cofactor evidence="1 6">
        <name>Zn(2+)</name>
        <dbReference type="ChEBI" id="CHEBI:29105"/>
    </cofactor>
</comment>
<dbReference type="PATRIC" id="fig|1088721.3.peg.3356"/>
<evidence type="ECO:0000256" key="1">
    <source>
        <dbReference type="ARBA" id="ARBA00001947"/>
    </source>
</evidence>
<accession>G6EGD0</accession>
<dbReference type="GO" id="GO:0046294">
    <property type="term" value="P:formaldehyde catabolic process"/>
    <property type="evidence" value="ECO:0007669"/>
    <property type="project" value="TreeGrafter"/>
</dbReference>
<comment type="similarity">
    <text evidence="6">Belongs to the zinc-containing alcohol dehydrogenase family.</text>
</comment>
<evidence type="ECO:0000313" key="8">
    <source>
        <dbReference type="EMBL" id="EHJ59819.1"/>
    </source>
</evidence>
<dbReference type="FunFam" id="3.40.50.720:FF:000003">
    <property type="entry name" value="S-(hydroxymethyl)glutathione dehydrogenase"/>
    <property type="match status" value="1"/>
</dbReference>
<dbReference type="AlphaFoldDB" id="G6EGD0"/>
<dbReference type="InterPro" id="IPR011032">
    <property type="entry name" value="GroES-like_sf"/>
</dbReference>
<dbReference type="InterPro" id="IPR013149">
    <property type="entry name" value="ADH-like_C"/>
</dbReference>
<evidence type="ECO:0000256" key="2">
    <source>
        <dbReference type="ARBA" id="ARBA00022723"/>
    </source>
</evidence>
<dbReference type="Pfam" id="PF00107">
    <property type="entry name" value="ADH_zinc_N"/>
    <property type="match status" value="1"/>
</dbReference>
<dbReference type="PANTHER" id="PTHR43880:SF12">
    <property type="entry name" value="ALCOHOL DEHYDROGENASE CLASS-3"/>
    <property type="match status" value="1"/>
</dbReference>
<dbReference type="Pfam" id="PF08240">
    <property type="entry name" value="ADH_N"/>
    <property type="match status" value="1"/>
</dbReference>
<gene>
    <name evidence="8" type="ORF">NSU_3401</name>
</gene>
<evidence type="ECO:0000256" key="4">
    <source>
        <dbReference type="ARBA" id="ARBA00023002"/>
    </source>
</evidence>
<dbReference type="SMART" id="SM00829">
    <property type="entry name" value="PKS_ER"/>
    <property type="match status" value="1"/>
</dbReference>
<name>G6EGD0_9SPHN</name>
<organism evidence="8 9">
    <name type="scientific">Novosphingobium pentaromativorans US6-1</name>
    <dbReference type="NCBI Taxonomy" id="1088721"/>
    <lineage>
        <taxon>Bacteria</taxon>
        <taxon>Pseudomonadati</taxon>
        <taxon>Pseudomonadota</taxon>
        <taxon>Alphaproteobacteria</taxon>
        <taxon>Sphingomonadales</taxon>
        <taxon>Sphingomonadaceae</taxon>
        <taxon>Novosphingobium</taxon>
    </lineage>
</organism>